<evidence type="ECO:0000313" key="8">
    <source>
        <dbReference type="Proteomes" id="UP000321558"/>
    </source>
</evidence>
<evidence type="ECO:0000313" key="7">
    <source>
        <dbReference type="EMBL" id="GEN89453.1"/>
    </source>
</evidence>
<keyword evidence="2 4" id="KW-0560">Oxidoreductase</keyword>
<evidence type="ECO:0000256" key="2">
    <source>
        <dbReference type="ARBA" id="ARBA00023002"/>
    </source>
</evidence>
<dbReference type="InterPro" id="IPR006140">
    <property type="entry name" value="D-isomer_DH_NAD-bd"/>
</dbReference>
<dbReference type="Pfam" id="PF00389">
    <property type="entry name" value="2-Hacid_dh"/>
    <property type="match status" value="1"/>
</dbReference>
<dbReference type="RefSeq" id="WP_147212341.1">
    <property type="nucleotide sequence ID" value="NZ_BJYM01000023.1"/>
</dbReference>
<dbReference type="PANTHER" id="PTHR43333">
    <property type="entry name" value="2-HACID_DH_C DOMAIN-CONTAINING PROTEIN"/>
    <property type="match status" value="1"/>
</dbReference>
<comment type="similarity">
    <text evidence="1 4">Belongs to the D-isomer specific 2-hydroxyacid dehydrogenase family.</text>
</comment>
<comment type="caution">
    <text evidence="7">The sequence shown here is derived from an EMBL/GenBank/DDBJ whole genome shotgun (WGS) entry which is preliminary data.</text>
</comment>
<dbReference type="CDD" id="cd05300">
    <property type="entry name" value="2-Hacid_dh_1"/>
    <property type="match status" value="1"/>
</dbReference>
<organism evidence="7 8">
    <name type="scientific">Oceanobacillus sojae</name>
    <dbReference type="NCBI Taxonomy" id="582851"/>
    <lineage>
        <taxon>Bacteria</taxon>
        <taxon>Bacillati</taxon>
        <taxon>Bacillota</taxon>
        <taxon>Bacilli</taxon>
        <taxon>Bacillales</taxon>
        <taxon>Bacillaceae</taxon>
        <taxon>Oceanobacillus</taxon>
    </lineage>
</organism>
<dbReference type="SUPFAM" id="SSF52283">
    <property type="entry name" value="Formate/glycerate dehydrogenase catalytic domain-like"/>
    <property type="match status" value="1"/>
</dbReference>
<feature type="domain" description="D-isomer specific 2-hydroxyacid dehydrogenase NAD-binding" evidence="6">
    <location>
        <begin position="104"/>
        <end position="278"/>
    </location>
</feature>
<dbReference type="PROSITE" id="PS00671">
    <property type="entry name" value="D_2_HYDROXYACID_DH_3"/>
    <property type="match status" value="1"/>
</dbReference>
<dbReference type="InterPro" id="IPR036291">
    <property type="entry name" value="NAD(P)-bd_dom_sf"/>
</dbReference>
<dbReference type="PANTHER" id="PTHR43333:SF1">
    <property type="entry name" value="D-ISOMER SPECIFIC 2-HYDROXYACID DEHYDROGENASE NAD-BINDING DOMAIN-CONTAINING PROTEIN"/>
    <property type="match status" value="1"/>
</dbReference>
<evidence type="ECO:0000256" key="1">
    <source>
        <dbReference type="ARBA" id="ARBA00005854"/>
    </source>
</evidence>
<dbReference type="Gene3D" id="3.40.50.720">
    <property type="entry name" value="NAD(P)-binding Rossmann-like Domain"/>
    <property type="match status" value="2"/>
</dbReference>
<dbReference type="GO" id="GO:0051287">
    <property type="term" value="F:NAD binding"/>
    <property type="evidence" value="ECO:0007669"/>
    <property type="project" value="InterPro"/>
</dbReference>
<dbReference type="EMBL" id="BJYM01000023">
    <property type="protein sequence ID" value="GEN89453.1"/>
    <property type="molecule type" value="Genomic_DNA"/>
</dbReference>
<sequence length="317" mass="35907">MAKRTIAIHLNLEDKYVKEIQKVAPDWDIHTGKELSDDILKKAEVLVNWQKDKESTYLKNNQLKWVQSWSAGVDSLNLNKIEGKGIKLTSANGVHSYPISETIFAYILGFTRLIHTYVRQQQEKVWHHAKLRGEIHNKTIAVLGVGKIGQETAKIAKAFGMKVLGVRHSGKAAEYVDEMYQPHQLDSVLPQSDYVVVTLPLTEDTHHLIGEEQFKQMKKNVFFVNIGRGPIVDEKALIAALQNNEIAGAGMDVFENEPLDHTSPLWDMENVILTPHTAGATEFYNQRVIEDIFIPNLKSYLNGEAPAINLYQHERGY</sequence>
<feature type="domain" description="D-isomer specific 2-hydroxyacid dehydrogenase catalytic" evidence="5">
    <location>
        <begin position="14"/>
        <end position="306"/>
    </location>
</feature>
<accession>A0A511ZPS7</accession>
<dbReference type="Pfam" id="PF02826">
    <property type="entry name" value="2-Hacid_dh_C"/>
    <property type="match status" value="1"/>
</dbReference>
<proteinExistence type="inferred from homology"/>
<dbReference type="Proteomes" id="UP000321558">
    <property type="component" value="Unassembled WGS sequence"/>
</dbReference>
<dbReference type="SUPFAM" id="SSF51735">
    <property type="entry name" value="NAD(P)-binding Rossmann-fold domains"/>
    <property type="match status" value="1"/>
</dbReference>
<protein>
    <submittedName>
        <fullName evidence="7">3-phosphoglycerate dehydrogenase</fullName>
    </submittedName>
</protein>
<keyword evidence="8" id="KW-1185">Reference proteome</keyword>
<reference evidence="7 8" key="1">
    <citation type="submission" date="2019-07" db="EMBL/GenBank/DDBJ databases">
        <title>Whole genome shotgun sequence of Oceanobacillus sojae NBRC 105379.</title>
        <authorList>
            <person name="Hosoyama A."/>
            <person name="Uohara A."/>
            <person name="Ohji S."/>
            <person name="Ichikawa N."/>
        </authorList>
    </citation>
    <scope>NUCLEOTIDE SEQUENCE [LARGE SCALE GENOMIC DNA]</scope>
    <source>
        <strain evidence="7 8">NBRC 105379</strain>
    </source>
</reference>
<dbReference type="STRING" id="582851.GCA_900162665_03107"/>
<dbReference type="OrthoDB" id="9805416at2"/>
<evidence type="ECO:0000259" key="6">
    <source>
        <dbReference type="Pfam" id="PF02826"/>
    </source>
</evidence>
<dbReference type="AlphaFoldDB" id="A0A511ZPS7"/>
<dbReference type="GO" id="GO:0016616">
    <property type="term" value="F:oxidoreductase activity, acting on the CH-OH group of donors, NAD or NADP as acceptor"/>
    <property type="evidence" value="ECO:0007669"/>
    <property type="project" value="InterPro"/>
</dbReference>
<dbReference type="InterPro" id="IPR029753">
    <property type="entry name" value="D-isomer_DH_CS"/>
</dbReference>
<evidence type="ECO:0000256" key="4">
    <source>
        <dbReference type="RuleBase" id="RU003719"/>
    </source>
</evidence>
<evidence type="ECO:0000256" key="3">
    <source>
        <dbReference type="ARBA" id="ARBA00023027"/>
    </source>
</evidence>
<keyword evidence="3" id="KW-0520">NAD</keyword>
<name>A0A511ZPS7_9BACI</name>
<dbReference type="FunFam" id="3.40.50.720:FF:000363">
    <property type="entry name" value="D-isomer specific 2-hydroxyacid dehydrogenase"/>
    <property type="match status" value="1"/>
</dbReference>
<gene>
    <name evidence="7" type="ORF">OSO01_41920</name>
</gene>
<dbReference type="InterPro" id="IPR006139">
    <property type="entry name" value="D-isomer_2_OHA_DH_cat_dom"/>
</dbReference>
<evidence type="ECO:0000259" key="5">
    <source>
        <dbReference type="Pfam" id="PF00389"/>
    </source>
</evidence>